<dbReference type="PANTHER" id="PTHR47074:SF11">
    <property type="entry name" value="REVERSE TRANSCRIPTASE-LIKE PROTEIN"/>
    <property type="match status" value="1"/>
</dbReference>
<dbReference type="Gene3D" id="3.30.420.10">
    <property type="entry name" value="Ribonuclease H-like superfamily/Ribonuclease H"/>
    <property type="match status" value="1"/>
</dbReference>
<dbReference type="Proteomes" id="UP000237105">
    <property type="component" value="Unassembled WGS sequence"/>
</dbReference>
<evidence type="ECO:0000313" key="3">
    <source>
        <dbReference type="Proteomes" id="UP000237105"/>
    </source>
</evidence>
<name>A0A2P5D736_PARAD</name>
<sequence>MNSDAFVRKGTDFIGVGVVFRDHIGTVLAACSKRIPGCFSVDIAELLAIRGGLLLAKDCGMKVSIVESDSQNSCLNSSDPLELDEFIFLDVKSLLHLTNCGSCCFIP</sequence>
<dbReference type="InterPro" id="IPR012337">
    <property type="entry name" value="RNaseH-like_sf"/>
</dbReference>
<evidence type="ECO:0000313" key="2">
    <source>
        <dbReference type="EMBL" id="PON69123.1"/>
    </source>
</evidence>
<dbReference type="GO" id="GO:0003676">
    <property type="term" value="F:nucleic acid binding"/>
    <property type="evidence" value="ECO:0007669"/>
    <property type="project" value="InterPro"/>
</dbReference>
<dbReference type="Pfam" id="PF13456">
    <property type="entry name" value="RVT_3"/>
    <property type="match status" value="1"/>
</dbReference>
<dbReference type="EMBL" id="JXTB01000058">
    <property type="protein sequence ID" value="PON69123.1"/>
    <property type="molecule type" value="Genomic_DNA"/>
</dbReference>
<organism evidence="2 3">
    <name type="scientific">Parasponia andersonii</name>
    <name type="common">Sponia andersonii</name>
    <dbReference type="NCBI Taxonomy" id="3476"/>
    <lineage>
        <taxon>Eukaryota</taxon>
        <taxon>Viridiplantae</taxon>
        <taxon>Streptophyta</taxon>
        <taxon>Embryophyta</taxon>
        <taxon>Tracheophyta</taxon>
        <taxon>Spermatophyta</taxon>
        <taxon>Magnoliopsida</taxon>
        <taxon>eudicotyledons</taxon>
        <taxon>Gunneridae</taxon>
        <taxon>Pentapetalae</taxon>
        <taxon>rosids</taxon>
        <taxon>fabids</taxon>
        <taxon>Rosales</taxon>
        <taxon>Cannabaceae</taxon>
        <taxon>Parasponia</taxon>
    </lineage>
</organism>
<feature type="domain" description="RNase H type-1" evidence="1">
    <location>
        <begin position="2"/>
        <end position="72"/>
    </location>
</feature>
<reference evidence="3" key="1">
    <citation type="submission" date="2016-06" db="EMBL/GenBank/DDBJ databases">
        <title>Parallel loss of symbiosis genes in relatives of nitrogen-fixing non-legume Parasponia.</title>
        <authorList>
            <person name="Van Velzen R."/>
            <person name="Holmer R."/>
            <person name="Bu F."/>
            <person name="Rutten L."/>
            <person name="Van Zeijl A."/>
            <person name="Liu W."/>
            <person name="Santuari L."/>
            <person name="Cao Q."/>
            <person name="Sharma T."/>
            <person name="Shen D."/>
            <person name="Roswanjaya Y."/>
            <person name="Wardhani T."/>
            <person name="Kalhor M.S."/>
            <person name="Jansen J."/>
            <person name="Van den Hoogen J."/>
            <person name="Gungor B."/>
            <person name="Hartog M."/>
            <person name="Hontelez J."/>
            <person name="Verver J."/>
            <person name="Yang W.-C."/>
            <person name="Schijlen E."/>
            <person name="Repin R."/>
            <person name="Schilthuizen M."/>
            <person name="Schranz E."/>
            <person name="Heidstra R."/>
            <person name="Miyata K."/>
            <person name="Fedorova E."/>
            <person name="Kohlen W."/>
            <person name="Bisseling T."/>
            <person name="Smit S."/>
            <person name="Geurts R."/>
        </authorList>
    </citation>
    <scope>NUCLEOTIDE SEQUENCE [LARGE SCALE GENOMIC DNA]</scope>
    <source>
        <strain evidence="3">cv. WU1-14</strain>
    </source>
</reference>
<dbReference type="OrthoDB" id="1906820at2759"/>
<dbReference type="InterPro" id="IPR052929">
    <property type="entry name" value="RNase_H-like_EbsB-rel"/>
</dbReference>
<comment type="caution">
    <text evidence="2">The sequence shown here is derived from an EMBL/GenBank/DDBJ whole genome shotgun (WGS) entry which is preliminary data.</text>
</comment>
<dbReference type="AlphaFoldDB" id="A0A2P5D736"/>
<keyword evidence="3" id="KW-1185">Reference proteome</keyword>
<protein>
    <submittedName>
        <fullName evidence="2">Ribonuclease H-like domain containing protein</fullName>
    </submittedName>
</protein>
<dbReference type="PANTHER" id="PTHR47074">
    <property type="entry name" value="BNAC02G40300D PROTEIN"/>
    <property type="match status" value="1"/>
</dbReference>
<dbReference type="CDD" id="cd06222">
    <property type="entry name" value="RNase_H_like"/>
    <property type="match status" value="1"/>
</dbReference>
<evidence type="ECO:0000259" key="1">
    <source>
        <dbReference type="Pfam" id="PF13456"/>
    </source>
</evidence>
<accession>A0A2P5D736</accession>
<dbReference type="InterPro" id="IPR036397">
    <property type="entry name" value="RNaseH_sf"/>
</dbReference>
<proteinExistence type="predicted"/>
<dbReference type="SUPFAM" id="SSF53098">
    <property type="entry name" value="Ribonuclease H-like"/>
    <property type="match status" value="1"/>
</dbReference>
<dbReference type="InterPro" id="IPR002156">
    <property type="entry name" value="RNaseH_domain"/>
</dbReference>
<gene>
    <name evidence="2" type="ORF">PanWU01x14_091480</name>
</gene>
<dbReference type="GO" id="GO:0004523">
    <property type="term" value="F:RNA-DNA hybrid ribonuclease activity"/>
    <property type="evidence" value="ECO:0007669"/>
    <property type="project" value="InterPro"/>
</dbReference>
<dbReference type="InterPro" id="IPR044730">
    <property type="entry name" value="RNase_H-like_dom_plant"/>
</dbReference>